<proteinExistence type="predicted"/>
<dbReference type="RefSeq" id="WP_345919239.1">
    <property type="nucleotide sequence ID" value="NZ_JBDIVE010000003.1"/>
</dbReference>
<dbReference type="GO" id="GO:0016787">
    <property type="term" value="F:hydrolase activity"/>
    <property type="evidence" value="ECO:0007669"/>
    <property type="project" value="UniProtKB-KW"/>
</dbReference>
<protein>
    <submittedName>
        <fullName evidence="2">HD-GYP domain-containing protein</fullName>
        <ecNumber evidence="2">3.1.4.-</ecNumber>
    </submittedName>
</protein>
<dbReference type="PANTHER" id="PTHR43155:SF2">
    <property type="entry name" value="CYCLIC DI-GMP PHOSPHODIESTERASE PA4108"/>
    <property type="match status" value="1"/>
</dbReference>
<dbReference type="InterPro" id="IPR037522">
    <property type="entry name" value="HD_GYP_dom"/>
</dbReference>
<feature type="domain" description="HD-GYP" evidence="1">
    <location>
        <begin position="144"/>
        <end position="340"/>
    </location>
</feature>
<keyword evidence="3" id="KW-1185">Reference proteome</keyword>
<gene>
    <name evidence="2" type="ORF">ABDB84_08265</name>
</gene>
<dbReference type="EMBL" id="JBDIVE010000003">
    <property type="protein sequence ID" value="MEN3068471.1"/>
    <property type="molecule type" value="Genomic_DNA"/>
</dbReference>
<dbReference type="CDD" id="cd00077">
    <property type="entry name" value="HDc"/>
    <property type="match status" value="1"/>
</dbReference>
<sequence length="414" mass="46074">MLKRVRCDQLRVGMFLHELCGSWMDHPFWRSAFLLSSQQELDSLRNSAIREVWIDTAKGLDVAADETPPDEDLASVERAVEVELLELAESPAVPAPCSMAEELQRASRICRKAKDAVQSMFSEARMGKALDTADALPLVEEISNSVMRNPGALISLARLKTKDNYTYMHSVAVCALMVALSRQLGQDAQQTREAGMAGLLHDLGKMWIPPEILNKPGRLTDAEFDVVRRHPLEGWQALREAQGVSEVTLDVCLHHHEKMDGSGYPHHLPAAQISLFARMGAVCDVYDAITSNRPYKKGWCPAESLRKMTEWCKGHFDEDIFHAFVRSLGIYPIGSLLRLKSGRIAVVIEQSGTSLLAPIVLAFFSTRSNARIIPVIVDLSEKSCRDGIAGREDPAKWNFPDLDALWLGEMARIT</sequence>
<dbReference type="Proteomes" id="UP001410394">
    <property type="component" value="Unassembled WGS sequence"/>
</dbReference>
<dbReference type="EC" id="3.1.4.-" evidence="2"/>
<dbReference type="PROSITE" id="PS51832">
    <property type="entry name" value="HD_GYP"/>
    <property type="match status" value="1"/>
</dbReference>
<dbReference type="Gene3D" id="1.10.3210.10">
    <property type="entry name" value="Hypothetical protein af1432"/>
    <property type="match status" value="1"/>
</dbReference>
<accession>A0ABU9YY05</accession>
<comment type="caution">
    <text evidence="2">The sequence shown here is derived from an EMBL/GenBank/DDBJ whole genome shotgun (WGS) entry which is preliminary data.</text>
</comment>
<evidence type="ECO:0000313" key="2">
    <source>
        <dbReference type="EMBL" id="MEN3068471.1"/>
    </source>
</evidence>
<dbReference type="SMART" id="SM00471">
    <property type="entry name" value="HDc"/>
    <property type="match status" value="1"/>
</dbReference>
<dbReference type="PANTHER" id="PTHR43155">
    <property type="entry name" value="CYCLIC DI-GMP PHOSPHODIESTERASE PA4108-RELATED"/>
    <property type="match status" value="1"/>
</dbReference>
<dbReference type="SUPFAM" id="SSF109604">
    <property type="entry name" value="HD-domain/PDEase-like"/>
    <property type="match status" value="1"/>
</dbReference>
<evidence type="ECO:0000313" key="3">
    <source>
        <dbReference type="Proteomes" id="UP001410394"/>
    </source>
</evidence>
<dbReference type="InterPro" id="IPR021812">
    <property type="entry name" value="DUF3391"/>
</dbReference>
<keyword evidence="2" id="KW-0378">Hydrolase</keyword>
<name>A0ABU9YY05_9RHOO</name>
<dbReference type="InterPro" id="IPR003607">
    <property type="entry name" value="HD/PDEase_dom"/>
</dbReference>
<organism evidence="2 3">
    <name type="scientific">Uliginosibacterium sediminicola</name>
    <dbReference type="NCBI Taxonomy" id="2024550"/>
    <lineage>
        <taxon>Bacteria</taxon>
        <taxon>Pseudomonadati</taxon>
        <taxon>Pseudomonadota</taxon>
        <taxon>Betaproteobacteria</taxon>
        <taxon>Rhodocyclales</taxon>
        <taxon>Zoogloeaceae</taxon>
        <taxon>Uliginosibacterium</taxon>
    </lineage>
</organism>
<dbReference type="Pfam" id="PF13487">
    <property type="entry name" value="HD_5"/>
    <property type="match status" value="1"/>
</dbReference>
<dbReference type="Pfam" id="PF11871">
    <property type="entry name" value="DUF3391"/>
    <property type="match status" value="1"/>
</dbReference>
<evidence type="ECO:0000259" key="1">
    <source>
        <dbReference type="PROSITE" id="PS51832"/>
    </source>
</evidence>
<reference evidence="2 3" key="1">
    <citation type="journal article" date="2018" name="Int. J. Syst. Evol. Microbiol.">
        <title>Uliginosibacterium sediminicola sp. nov., isolated from freshwater sediment.</title>
        <authorList>
            <person name="Hwang W.M."/>
            <person name="Kim S.M."/>
            <person name="Kang K."/>
            <person name="Ahn T.Y."/>
        </authorList>
    </citation>
    <scope>NUCLEOTIDE SEQUENCE [LARGE SCALE GENOMIC DNA]</scope>
    <source>
        <strain evidence="2 3">M1-21</strain>
    </source>
</reference>